<dbReference type="InterPro" id="IPR024079">
    <property type="entry name" value="MetalloPept_cat_dom_sf"/>
</dbReference>
<evidence type="ECO:0000256" key="3">
    <source>
        <dbReference type="ARBA" id="ARBA00022723"/>
    </source>
</evidence>
<keyword evidence="11" id="KW-1185">Reference proteome</keyword>
<dbReference type="GO" id="GO:0006508">
    <property type="term" value="P:proteolysis"/>
    <property type="evidence" value="ECO:0007669"/>
    <property type="project" value="UniProtKB-KW"/>
</dbReference>
<keyword evidence="3" id="KW-0479">Metal-binding</keyword>
<keyword evidence="4" id="KW-0732">Signal</keyword>
<evidence type="ECO:0000256" key="7">
    <source>
        <dbReference type="ARBA" id="ARBA00023049"/>
    </source>
</evidence>
<dbReference type="EMBL" id="ML978200">
    <property type="protein sequence ID" value="KAF2029457.1"/>
    <property type="molecule type" value="Genomic_DNA"/>
</dbReference>
<dbReference type="PANTHER" id="PTHR47466:SF1">
    <property type="entry name" value="METALLOPROTEASE MEP1 (AFU_ORTHOLOGUE AFUA_1G07730)-RELATED"/>
    <property type="match status" value="1"/>
</dbReference>
<keyword evidence="2" id="KW-0645">Protease</keyword>
<dbReference type="Proteomes" id="UP000799777">
    <property type="component" value="Unassembled WGS sequence"/>
</dbReference>
<evidence type="ECO:0000313" key="11">
    <source>
        <dbReference type="Proteomes" id="UP000799777"/>
    </source>
</evidence>
<name>A0A9P4H8H0_9PLEO</name>
<dbReference type="OrthoDB" id="536211at2759"/>
<organism evidence="10 11">
    <name type="scientific">Setomelanomma holmii</name>
    <dbReference type="NCBI Taxonomy" id="210430"/>
    <lineage>
        <taxon>Eukaryota</taxon>
        <taxon>Fungi</taxon>
        <taxon>Dikarya</taxon>
        <taxon>Ascomycota</taxon>
        <taxon>Pezizomycotina</taxon>
        <taxon>Dothideomycetes</taxon>
        <taxon>Pleosporomycetidae</taxon>
        <taxon>Pleosporales</taxon>
        <taxon>Pleosporineae</taxon>
        <taxon>Phaeosphaeriaceae</taxon>
        <taxon>Setomelanomma</taxon>
    </lineage>
</organism>
<protein>
    <recommendedName>
        <fullName evidence="9">Peptidase M43 pregnancy-associated plasma-A domain-containing protein</fullName>
    </recommendedName>
</protein>
<dbReference type="SUPFAM" id="SSF55486">
    <property type="entry name" value="Metalloproteases ('zincins'), catalytic domain"/>
    <property type="match status" value="1"/>
</dbReference>
<evidence type="ECO:0000256" key="6">
    <source>
        <dbReference type="ARBA" id="ARBA00022833"/>
    </source>
</evidence>
<evidence type="ECO:0000256" key="5">
    <source>
        <dbReference type="ARBA" id="ARBA00022801"/>
    </source>
</evidence>
<evidence type="ECO:0000256" key="4">
    <source>
        <dbReference type="ARBA" id="ARBA00022729"/>
    </source>
</evidence>
<gene>
    <name evidence="10" type="ORF">EK21DRAFT_112831</name>
</gene>
<keyword evidence="5" id="KW-0378">Hydrolase</keyword>
<accession>A0A9P4H8H0</accession>
<evidence type="ECO:0000259" key="9">
    <source>
        <dbReference type="Pfam" id="PF05572"/>
    </source>
</evidence>
<comment type="similarity">
    <text evidence="1">Belongs to the peptidase M43B family.</text>
</comment>
<dbReference type="Gene3D" id="3.40.390.10">
    <property type="entry name" value="Collagenase (Catalytic Domain)"/>
    <property type="match status" value="1"/>
</dbReference>
<comment type="caution">
    <text evidence="10">The sequence shown here is derived from an EMBL/GenBank/DDBJ whole genome shotgun (WGS) entry which is preliminary data.</text>
</comment>
<dbReference type="GO" id="GO:0008237">
    <property type="term" value="F:metallopeptidase activity"/>
    <property type="evidence" value="ECO:0007669"/>
    <property type="project" value="UniProtKB-KW"/>
</dbReference>
<proteinExistence type="inferred from homology"/>
<keyword evidence="7" id="KW-0482">Metalloprotease</keyword>
<feature type="domain" description="Peptidase M43 pregnancy-associated plasma-A" evidence="9">
    <location>
        <begin position="28"/>
        <end position="109"/>
    </location>
</feature>
<dbReference type="PANTHER" id="PTHR47466">
    <property type="match status" value="1"/>
</dbReference>
<dbReference type="AlphaFoldDB" id="A0A9P4H8H0"/>
<evidence type="ECO:0000256" key="1">
    <source>
        <dbReference type="ARBA" id="ARBA00008721"/>
    </source>
</evidence>
<dbReference type="Pfam" id="PF05572">
    <property type="entry name" value="Peptidase_M43"/>
    <property type="match status" value="1"/>
</dbReference>
<evidence type="ECO:0000313" key="10">
    <source>
        <dbReference type="EMBL" id="KAF2029457.1"/>
    </source>
</evidence>
<sequence length="110" mass="12505">MTEVSLEDPILDGVRLRTDGTDGSRPDRSRRLSLVHEVGHWLGLLHTFQCGCKDTEIIRGEEVQGDGVDDTPAEDQDAFDEWPRSCKRRTNFCLDGGPDPIHNYMNYKDE</sequence>
<reference evidence="10" key="1">
    <citation type="journal article" date="2020" name="Stud. Mycol.">
        <title>101 Dothideomycetes genomes: a test case for predicting lifestyles and emergence of pathogens.</title>
        <authorList>
            <person name="Haridas S."/>
            <person name="Albert R."/>
            <person name="Binder M."/>
            <person name="Bloem J."/>
            <person name="Labutti K."/>
            <person name="Salamov A."/>
            <person name="Andreopoulos B."/>
            <person name="Baker S."/>
            <person name="Barry K."/>
            <person name="Bills G."/>
            <person name="Bluhm B."/>
            <person name="Cannon C."/>
            <person name="Castanera R."/>
            <person name="Culley D."/>
            <person name="Daum C."/>
            <person name="Ezra D."/>
            <person name="Gonzalez J."/>
            <person name="Henrissat B."/>
            <person name="Kuo A."/>
            <person name="Liang C."/>
            <person name="Lipzen A."/>
            <person name="Lutzoni F."/>
            <person name="Magnuson J."/>
            <person name="Mondo S."/>
            <person name="Nolan M."/>
            <person name="Ohm R."/>
            <person name="Pangilinan J."/>
            <person name="Park H.-J."/>
            <person name="Ramirez L."/>
            <person name="Alfaro M."/>
            <person name="Sun H."/>
            <person name="Tritt A."/>
            <person name="Yoshinaga Y."/>
            <person name="Zwiers L.-H."/>
            <person name="Turgeon B."/>
            <person name="Goodwin S."/>
            <person name="Spatafora J."/>
            <person name="Crous P."/>
            <person name="Grigoriev I."/>
        </authorList>
    </citation>
    <scope>NUCLEOTIDE SEQUENCE</scope>
    <source>
        <strain evidence="10">CBS 110217</strain>
    </source>
</reference>
<dbReference type="GO" id="GO:0046872">
    <property type="term" value="F:metal ion binding"/>
    <property type="evidence" value="ECO:0007669"/>
    <property type="project" value="UniProtKB-KW"/>
</dbReference>
<evidence type="ECO:0000256" key="2">
    <source>
        <dbReference type="ARBA" id="ARBA00022670"/>
    </source>
</evidence>
<keyword evidence="8" id="KW-1015">Disulfide bond</keyword>
<evidence type="ECO:0000256" key="8">
    <source>
        <dbReference type="ARBA" id="ARBA00023157"/>
    </source>
</evidence>
<dbReference type="InterPro" id="IPR008754">
    <property type="entry name" value="Peptidase_M43"/>
</dbReference>
<keyword evidence="6" id="KW-0862">Zinc</keyword>